<protein>
    <submittedName>
        <fullName evidence="1">Uncharacterized protein</fullName>
    </submittedName>
</protein>
<dbReference type="EMBL" id="JAIWYP010000010">
    <property type="protein sequence ID" value="KAH3752490.1"/>
    <property type="molecule type" value="Genomic_DNA"/>
</dbReference>
<sequence>MTLCEQDFANISVQDQDLRDLVFAKSVQVYTTEKFRHHFASGSNETTRIIMLRDIKYDIEHTNKFALVDVDNFLEADVNEFLKDAAIGLAGLVLVDDILHFPELFKIRLLVPKFLNYPSCIKTQPNEIMKNADYLMEMCALSLLKSIRLSVHQYEGNRSGSGE</sequence>
<reference evidence="1" key="2">
    <citation type="submission" date="2020-11" db="EMBL/GenBank/DDBJ databases">
        <authorList>
            <person name="McCartney M.A."/>
            <person name="Auch B."/>
            <person name="Kono T."/>
            <person name="Mallez S."/>
            <person name="Becker A."/>
            <person name="Gohl D.M."/>
            <person name="Silverstein K.A.T."/>
            <person name="Koren S."/>
            <person name="Bechman K.B."/>
            <person name="Herman A."/>
            <person name="Abrahante J.E."/>
            <person name="Garbe J."/>
        </authorList>
    </citation>
    <scope>NUCLEOTIDE SEQUENCE</scope>
    <source>
        <strain evidence="1">Duluth1</strain>
        <tissue evidence="1">Whole animal</tissue>
    </source>
</reference>
<keyword evidence="2" id="KW-1185">Reference proteome</keyword>
<dbReference type="Proteomes" id="UP000828390">
    <property type="component" value="Unassembled WGS sequence"/>
</dbReference>
<reference evidence="1" key="1">
    <citation type="journal article" date="2019" name="bioRxiv">
        <title>The Genome of the Zebra Mussel, Dreissena polymorpha: A Resource for Invasive Species Research.</title>
        <authorList>
            <person name="McCartney M.A."/>
            <person name="Auch B."/>
            <person name="Kono T."/>
            <person name="Mallez S."/>
            <person name="Zhang Y."/>
            <person name="Obille A."/>
            <person name="Becker A."/>
            <person name="Abrahante J.E."/>
            <person name="Garbe J."/>
            <person name="Badalamenti J.P."/>
            <person name="Herman A."/>
            <person name="Mangelson H."/>
            <person name="Liachko I."/>
            <person name="Sullivan S."/>
            <person name="Sone E.D."/>
            <person name="Koren S."/>
            <person name="Silverstein K.A.T."/>
            <person name="Beckman K.B."/>
            <person name="Gohl D.M."/>
        </authorList>
    </citation>
    <scope>NUCLEOTIDE SEQUENCE</scope>
    <source>
        <strain evidence="1">Duluth1</strain>
        <tissue evidence="1">Whole animal</tissue>
    </source>
</reference>
<comment type="caution">
    <text evidence="1">The sequence shown here is derived from an EMBL/GenBank/DDBJ whole genome shotgun (WGS) entry which is preliminary data.</text>
</comment>
<proteinExistence type="predicted"/>
<evidence type="ECO:0000313" key="1">
    <source>
        <dbReference type="EMBL" id="KAH3752490.1"/>
    </source>
</evidence>
<dbReference type="AlphaFoldDB" id="A0A9D4DPX1"/>
<organism evidence="1 2">
    <name type="scientific">Dreissena polymorpha</name>
    <name type="common">Zebra mussel</name>
    <name type="synonym">Mytilus polymorpha</name>
    <dbReference type="NCBI Taxonomy" id="45954"/>
    <lineage>
        <taxon>Eukaryota</taxon>
        <taxon>Metazoa</taxon>
        <taxon>Spiralia</taxon>
        <taxon>Lophotrochozoa</taxon>
        <taxon>Mollusca</taxon>
        <taxon>Bivalvia</taxon>
        <taxon>Autobranchia</taxon>
        <taxon>Heteroconchia</taxon>
        <taxon>Euheterodonta</taxon>
        <taxon>Imparidentia</taxon>
        <taxon>Neoheterodontei</taxon>
        <taxon>Myida</taxon>
        <taxon>Dreissenoidea</taxon>
        <taxon>Dreissenidae</taxon>
        <taxon>Dreissena</taxon>
    </lineage>
</organism>
<name>A0A9D4DPX1_DREPO</name>
<accession>A0A9D4DPX1</accession>
<evidence type="ECO:0000313" key="2">
    <source>
        <dbReference type="Proteomes" id="UP000828390"/>
    </source>
</evidence>
<gene>
    <name evidence="1" type="ORF">DPMN_187108</name>
</gene>